<evidence type="ECO:0000313" key="3">
    <source>
        <dbReference type="EMBL" id="RII00193.1"/>
    </source>
</evidence>
<dbReference type="Proteomes" id="UP000266287">
    <property type="component" value="Unassembled WGS sequence"/>
</dbReference>
<gene>
    <name evidence="3" type="ORF">B9J77_03450</name>
</gene>
<keyword evidence="1" id="KW-0812">Transmembrane</keyword>
<reference evidence="3 4" key="1">
    <citation type="submission" date="2018-08" db="EMBL/GenBank/DDBJ databases">
        <title>Draft genome of candidate division NPL-UPA2 bacterium Unc8 that adapted to ultra-basic serpentinizing groundwater.</title>
        <authorList>
            <person name="Ishii S."/>
            <person name="Suzuki S."/>
            <person name="Nealson K.H."/>
        </authorList>
    </citation>
    <scope>NUCLEOTIDE SEQUENCE [LARGE SCALE GENOMIC DNA]</scope>
    <source>
        <strain evidence="3">Unc8</strain>
    </source>
</reference>
<dbReference type="InterPro" id="IPR050616">
    <property type="entry name" value="CPA3_Na-H_Antiporter_A"/>
</dbReference>
<evidence type="ECO:0000259" key="2">
    <source>
        <dbReference type="Pfam" id="PF20501"/>
    </source>
</evidence>
<dbReference type="PANTHER" id="PTHR43373:SF1">
    <property type="entry name" value="NA(+)_H(+) ANTIPORTER SUBUNIT A"/>
    <property type="match status" value="1"/>
</dbReference>
<organism evidence="3 4">
    <name type="scientific">candidate division NPL-UPA2 bacterium Unc8</name>
    <dbReference type="NCBI Taxonomy" id="1980939"/>
    <lineage>
        <taxon>Bacteria</taxon>
    </lineage>
</organism>
<evidence type="ECO:0000256" key="1">
    <source>
        <dbReference type="SAM" id="Phobius"/>
    </source>
</evidence>
<sequence length="92" mass="9704">MIKQVASLIVLLGIGIILTMAVIDMPAFGDPEAPAHRHVAPRYIALAEEETGVTNMVTAILADYRGYDTLGELTVIFAAGAAVLSLLGSKHE</sequence>
<dbReference type="InterPro" id="IPR046806">
    <property type="entry name" value="MrpA_C/MbhE"/>
</dbReference>
<protein>
    <recommendedName>
        <fullName evidence="2">MrpA C-terminal/MbhE domain-containing protein</fullName>
    </recommendedName>
</protein>
<keyword evidence="1" id="KW-0472">Membrane</keyword>
<name>A0A399FYC7_UNCN2</name>
<accession>A0A399FYC7</accession>
<feature type="transmembrane region" description="Helical" evidence="1">
    <location>
        <begin position="5"/>
        <end position="23"/>
    </location>
</feature>
<comment type="caution">
    <text evidence="3">The sequence shown here is derived from an EMBL/GenBank/DDBJ whole genome shotgun (WGS) entry which is preliminary data.</text>
</comment>
<dbReference type="EMBL" id="NDHY01000006">
    <property type="protein sequence ID" value="RII00193.1"/>
    <property type="molecule type" value="Genomic_DNA"/>
</dbReference>
<dbReference type="AlphaFoldDB" id="A0A399FYC7"/>
<feature type="domain" description="MrpA C-terminal/MbhE" evidence="2">
    <location>
        <begin position="18"/>
        <end position="87"/>
    </location>
</feature>
<keyword evidence="1" id="KW-1133">Transmembrane helix</keyword>
<feature type="transmembrane region" description="Helical" evidence="1">
    <location>
        <begin position="70"/>
        <end position="88"/>
    </location>
</feature>
<dbReference type="PANTHER" id="PTHR43373">
    <property type="entry name" value="NA(+)/H(+) ANTIPORTER SUBUNIT"/>
    <property type="match status" value="1"/>
</dbReference>
<proteinExistence type="predicted"/>
<evidence type="ECO:0000313" key="4">
    <source>
        <dbReference type="Proteomes" id="UP000266287"/>
    </source>
</evidence>
<dbReference type="Pfam" id="PF20501">
    <property type="entry name" value="MbhE"/>
    <property type="match status" value="1"/>
</dbReference>